<dbReference type="PROSITE" id="PS51257">
    <property type="entry name" value="PROKAR_LIPOPROTEIN"/>
    <property type="match status" value="1"/>
</dbReference>
<feature type="domain" description="Glycoside-hydrolase family GH114 TIM-barrel" evidence="2">
    <location>
        <begin position="59"/>
        <end position="284"/>
    </location>
</feature>
<keyword evidence="4" id="KW-1185">Reference proteome</keyword>
<dbReference type="Proteomes" id="UP001432401">
    <property type="component" value="Unassembled WGS sequence"/>
</dbReference>
<dbReference type="SUPFAM" id="SSF51445">
    <property type="entry name" value="(Trans)glycosidases"/>
    <property type="match status" value="1"/>
</dbReference>
<evidence type="ECO:0000313" key="4">
    <source>
        <dbReference type="Proteomes" id="UP001432401"/>
    </source>
</evidence>
<dbReference type="InterPro" id="IPR004352">
    <property type="entry name" value="GH114_TIM-barrel"/>
</dbReference>
<organism evidence="3 4">
    <name type="scientific">Nocardiopsis tropica</name>
    <dbReference type="NCBI Taxonomy" id="109330"/>
    <lineage>
        <taxon>Bacteria</taxon>
        <taxon>Bacillati</taxon>
        <taxon>Actinomycetota</taxon>
        <taxon>Actinomycetes</taxon>
        <taxon>Streptosporangiales</taxon>
        <taxon>Nocardiopsidaceae</taxon>
        <taxon>Nocardiopsis</taxon>
    </lineage>
</organism>
<dbReference type="Pfam" id="PF03537">
    <property type="entry name" value="Glyco_hydro_114"/>
    <property type="match status" value="1"/>
</dbReference>
<evidence type="ECO:0000259" key="2">
    <source>
        <dbReference type="Pfam" id="PF03537"/>
    </source>
</evidence>
<dbReference type="PANTHER" id="PTHR35273">
    <property type="entry name" value="ALPHA-1,4 POLYGALACTOSAMINIDASE, PUTATIVE (AFU_ORTHOLOGUE AFUA_3G07890)-RELATED"/>
    <property type="match status" value="1"/>
</dbReference>
<feature type="chain" id="PRO_5045846725" evidence="1">
    <location>
        <begin position="30"/>
        <end position="296"/>
    </location>
</feature>
<dbReference type="InterPro" id="IPR013785">
    <property type="entry name" value="Aldolase_TIM"/>
</dbReference>
<dbReference type="InterPro" id="IPR017853">
    <property type="entry name" value="GH"/>
</dbReference>
<proteinExistence type="predicted"/>
<reference evidence="3 4" key="1">
    <citation type="submission" date="2024-06" db="EMBL/GenBank/DDBJ databases">
        <authorList>
            <person name="Bataeva Y.V."/>
            <person name="Grigorian L.N."/>
            <person name="Solomentsev V.I."/>
        </authorList>
    </citation>
    <scope>NUCLEOTIDE SEQUENCE [LARGE SCALE GENOMIC DNA]</scope>
    <source>
        <strain evidence="4">SCPM-O-B-12605 (RCAM04882)</strain>
    </source>
</reference>
<keyword evidence="1" id="KW-0732">Signal</keyword>
<name>A0ABV1ZQW7_9ACTN</name>
<evidence type="ECO:0000313" key="3">
    <source>
        <dbReference type="EMBL" id="MES0833131.1"/>
    </source>
</evidence>
<protein>
    <submittedName>
        <fullName evidence="3">Endo alpha-1,4 polygalactosaminidase</fullName>
    </submittedName>
</protein>
<feature type="signal peptide" evidence="1">
    <location>
        <begin position="1"/>
        <end position="29"/>
    </location>
</feature>
<accession>A0ABV1ZQW7</accession>
<evidence type="ECO:0000256" key="1">
    <source>
        <dbReference type="SAM" id="SignalP"/>
    </source>
</evidence>
<sequence length="296" mass="31379">MPAPRRIRRTAPGGLLAALLAVTTASACAGPGETEAEAVGAHAADESATGTAEGFPEGTFDYQLGASYEPPAGVGTVVRDSTAEPAPDMYSICYVNGFQTQPGDLEWWLLEHPDLILRDASGEPVVDPGWPAERILDTSDEDKRADIAEILAETIATCAEKGFDAVEFDNLDSDLRSQGLLTQDHNLALATELVALANGHGMAAGQKNAAEVTQRGRDEVGFEFAVAEDCAVWSECSAYTGVYGDDVIAVEYPDALEEAGMTFAEACDAEGAPSRMILRDLDLVGPEHEDYLYEAC</sequence>
<dbReference type="PANTHER" id="PTHR35273:SF2">
    <property type="entry name" value="ALPHA-GALACTOSIDASE"/>
    <property type="match status" value="1"/>
</dbReference>
<comment type="caution">
    <text evidence="3">The sequence shown here is derived from an EMBL/GenBank/DDBJ whole genome shotgun (WGS) entry which is preliminary data.</text>
</comment>
<dbReference type="EMBL" id="JBEQNB010000002">
    <property type="protein sequence ID" value="MES0833131.1"/>
    <property type="molecule type" value="Genomic_DNA"/>
</dbReference>
<dbReference type="Gene3D" id="3.20.20.70">
    <property type="entry name" value="Aldolase class I"/>
    <property type="match status" value="1"/>
</dbReference>
<gene>
    <name evidence="3" type="ORF">ABUK86_05055</name>
</gene>
<dbReference type="RefSeq" id="WP_352982754.1">
    <property type="nucleotide sequence ID" value="NZ_JBEQNA010000001.1"/>
</dbReference>